<sequence length="573" mass="65263">MRRIYQSALRSAAFLARGSRRHERFASVRWRSSIARHSFDARDREAFEGFEYEEFTADGAGHPGSEDAASEPSAGADDSSAGRREPDFTIRDGELTALDVSSLPKRQLLYCMGRSSALRLDGEGLWKGYQDRLAALLDEMTSEDVTKVLQNLAYAKARLRVGVDSDVLTALLRHVARHIRDYDNEGLTRLLYSYAKGQWDRPKFLDFLVSEVVDRLKTFAPRQLTRLLVAAANLPSPDESFLTVLAKKAMDEFYTLPAEGIGELIPILVRLHMHMEPSYILKVNAVLKKRVCWWSNPALIVQAVYPAVLNDICATATLKLIFNRFLSLRVPLTYPPAPTGDHSADDAASSEERRIAWSEYGREVARVNEYLVPLKIMEMWLRHDNQEALSLFSPHTLHFLERIRSNTVQYVDKFNVPEQPFVLQELANVTETLGFHFVPAIYGPYLLKLTDPRGRLLVEWDRNWELYPPYRREYHRDFTMRKHRYLTAEGWTVIKVPLDAFRVLETQDEKNRMVARFLLQYDLAHMRLPAAHEDTHADGASGETGHSSGDGSVTDPSVFVLECTEGYGQAARP</sequence>
<evidence type="ECO:0000313" key="2">
    <source>
        <dbReference type="EMBL" id="CEL93475.1"/>
    </source>
</evidence>
<name>A0A0G4EDM8_VITBC</name>
<evidence type="ECO:0000256" key="1">
    <source>
        <dbReference type="SAM" id="MobiDB-lite"/>
    </source>
</evidence>
<keyword evidence="3" id="KW-1185">Reference proteome</keyword>
<dbReference type="PhylomeDB" id="A0A0G4EDM8"/>
<accession>A0A0G4EDM8</accession>
<reference evidence="2 3" key="1">
    <citation type="submission" date="2014-11" db="EMBL/GenBank/DDBJ databases">
        <authorList>
            <person name="Zhu J."/>
            <person name="Qi W."/>
            <person name="Song R."/>
        </authorList>
    </citation>
    <scope>NUCLEOTIDE SEQUENCE [LARGE SCALE GENOMIC DNA]</scope>
</reference>
<dbReference type="AlphaFoldDB" id="A0A0G4EDM8"/>
<dbReference type="InParanoid" id="A0A0G4EDM8"/>
<gene>
    <name evidence="2" type="ORF">Vbra_4810</name>
</gene>
<feature type="region of interest" description="Disordered" evidence="1">
    <location>
        <begin position="534"/>
        <end position="556"/>
    </location>
</feature>
<protein>
    <recommendedName>
        <fullName evidence="4">RAP domain-containing protein</fullName>
    </recommendedName>
</protein>
<evidence type="ECO:0008006" key="4">
    <source>
        <dbReference type="Google" id="ProtNLM"/>
    </source>
</evidence>
<organism evidence="2 3">
    <name type="scientific">Vitrella brassicaformis (strain CCMP3155)</name>
    <dbReference type="NCBI Taxonomy" id="1169540"/>
    <lineage>
        <taxon>Eukaryota</taxon>
        <taxon>Sar</taxon>
        <taxon>Alveolata</taxon>
        <taxon>Colpodellida</taxon>
        <taxon>Vitrellaceae</taxon>
        <taxon>Vitrella</taxon>
    </lineage>
</organism>
<dbReference type="OMA" id="FRCIDTC"/>
<evidence type="ECO:0000313" key="3">
    <source>
        <dbReference type="Proteomes" id="UP000041254"/>
    </source>
</evidence>
<proteinExistence type="predicted"/>
<dbReference type="VEuPathDB" id="CryptoDB:Vbra_4810"/>
<feature type="region of interest" description="Disordered" evidence="1">
    <location>
        <begin position="58"/>
        <end position="86"/>
    </location>
</feature>
<dbReference type="Proteomes" id="UP000041254">
    <property type="component" value="Unassembled WGS sequence"/>
</dbReference>
<dbReference type="OrthoDB" id="413237at2759"/>
<dbReference type="FunCoup" id="A0A0G4EDM8">
    <property type="interactions" value="12"/>
</dbReference>
<dbReference type="EMBL" id="CDMY01000170">
    <property type="protein sequence ID" value="CEL93475.1"/>
    <property type="molecule type" value="Genomic_DNA"/>
</dbReference>
<feature type="compositionally biased region" description="Polar residues" evidence="1">
    <location>
        <begin position="544"/>
        <end position="555"/>
    </location>
</feature>